<evidence type="ECO:0000256" key="1">
    <source>
        <dbReference type="ARBA" id="ARBA00022426"/>
    </source>
</evidence>
<evidence type="ECO:0000313" key="12">
    <source>
        <dbReference type="Proteomes" id="UP000019184"/>
    </source>
</evidence>
<comment type="function">
    <text evidence="10">Part of the energy-coupling factor (ECF) transporter complex CbiMNOQ involved in cobalt import.</text>
</comment>
<evidence type="ECO:0000256" key="6">
    <source>
        <dbReference type="ARBA" id="ARBA00022989"/>
    </source>
</evidence>
<evidence type="ECO:0000256" key="7">
    <source>
        <dbReference type="ARBA" id="ARBA00023065"/>
    </source>
</evidence>
<dbReference type="UniPathway" id="UPA00148"/>
<sequence>MNRHNLSLIAVAVVLVVVSLVVGSRREGAEFAGADGQAMAAATALHPDYQPWFKPVWEPPSGEVASLLFALQAALGAGVLGYYLGFKRGQSRQRQPDRVDAGD</sequence>
<organism evidence="11 12">
    <name type="scientific">Candidatus Contendobacter odensis Run_B_J11</name>
    <dbReference type="NCBI Taxonomy" id="1400861"/>
    <lineage>
        <taxon>Bacteria</taxon>
        <taxon>Pseudomonadati</taxon>
        <taxon>Pseudomonadota</taxon>
        <taxon>Gammaproteobacteria</taxon>
        <taxon>Candidatus Competibacteraceae</taxon>
        <taxon>Candidatus Contendibacter</taxon>
    </lineage>
</organism>
<evidence type="ECO:0000256" key="3">
    <source>
        <dbReference type="ARBA" id="ARBA00022475"/>
    </source>
</evidence>
<comment type="caution">
    <text evidence="11">The sequence shown here is derived from an EMBL/GenBank/DDBJ whole genome shotgun (WGS) entry which is preliminary data.</text>
</comment>
<evidence type="ECO:0000256" key="9">
    <source>
        <dbReference type="ARBA" id="ARBA00023285"/>
    </source>
</evidence>
<comment type="subcellular location">
    <subcellularLocation>
        <location evidence="10">Cell membrane</location>
        <topology evidence="10">Multi-pass membrane protein</topology>
    </subcellularLocation>
</comment>
<dbReference type="AlphaFoldDB" id="A0A7U7J209"/>
<keyword evidence="4 10" id="KW-0169">Cobalamin biosynthesis</keyword>
<name>A0A7U7J209_9GAMM</name>
<dbReference type="EMBL" id="CBTK010000028">
    <property type="protein sequence ID" value="CDH43566.1"/>
    <property type="molecule type" value="Genomic_DNA"/>
</dbReference>
<evidence type="ECO:0000256" key="8">
    <source>
        <dbReference type="ARBA" id="ARBA00023136"/>
    </source>
</evidence>
<keyword evidence="5 10" id="KW-0812">Transmembrane</keyword>
<evidence type="ECO:0000256" key="5">
    <source>
        <dbReference type="ARBA" id="ARBA00022692"/>
    </source>
</evidence>
<comment type="pathway">
    <text evidence="10">Cofactor biosynthesis; adenosylcobalamin biosynthesis.</text>
</comment>
<keyword evidence="9 10" id="KW-0170">Cobalt</keyword>
<dbReference type="InterPro" id="IPR003705">
    <property type="entry name" value="CbiN"/>
</dbReference>
<protein>
    <recommendedName>
        <fullName evidence="10">Cobalt transport protein CbiN</fullName>
    </recommendedName>
    <alternativeName>
        <fullName evidence="10">Energy-coupling factor transporter probable substrate-capture protein CbiN</fullName>
        <shortName evidence="10">ECF transporter S component CbiN</shortName>
    </alternativeName>
</protein>
<dbReference type="GO" id="GO:0015087">
    <property type="term" value="F:cobalt ion transmembrane transporter activity"/>
    <property type="evidence" value="ECO:0007669"/>
    <property type="project" value="UniProtKB-UniRule"/>
</dbReference>
<dbReference type="HAMAP" id="MF_00330">
    <property type="entry name" value="CbiN"/>
    <property type="match status" value="1"/>
</dbReference>
<dbReference type="PANTHER" id="PTHR38662">
    <property type="entry name" value="COBALT TRANSPORT PROTEIN CBIN"/>
    <property type="match status" value="1"/>
</dbReference>
<reference evidence="11 12" key="1">
    <citation type="journal article" date="2014" name="ISME J.">
        <title>Candidatus Competibacter-lineage genomes retrieved from metagenomes reveal functional metabolic diversity.</title>
        <authorList>
            <person name="McIlroy S.J."/>
            <person name="Albertsen M."/>
            <person name="Andresen E.K."/>
            <person name="Saunders A.M."/>
            <person name="Kristiansen R."/>
            <person name="Stokholm-Bjerregaard M."/>
            <person name="Nielsen K.L."/>
            <person name="Nielsen P.H."/>
        </authorList>
    </citation>
    <scope>NUCLEOTIDE SEQUENCE [LARGE SCALE GENOMIC DNA]</scope>
    <source>
        <strain evidence="11 12">Run_B_J11</strain>
    </source>
</reference>
<gene>
    <name evidence="10" type="primary">cbiN</name>
    <name evidence="11" type="ORF">BN874_1230076</name>
</gene>
<keyword evidence="3 10" id="KW-1003">Cell membrane</keyword>
<proteinExistence type="inferred from homology"/>
<comment type="caution">
    <text evidence="10">Lacks conserved residue(s) required for the propagation of feature annotation.</text>
</comment>
<evidence type="ECO:0000256" key="4">
    <source>
        <dbReference type="ARBA" id="ARBA00022573"/>
    </source>
</evidence>
<evidence type="ECO:0000256" key="10">
    <source>
        <dbReference type="HAMAP-Rule" id="MF_00330"/>
    </source>
</evidence>
<keyword evidence="2 10" id="KW-0813">Transport</keyword>
<dbReference type="GO" id="GO:0009236">
    <property type="term" value="P:cobalamin biosynthetic process"/>
    <property type="evidence" value="ECO:0007669"/>
    <property type="project" value="UniProtKB-UniRule"/>
</dbReference>
<comment type="similarity">
    <text evidence="10">Belongs to the CbiN family.</text>
</comment>
<keyword evidence="7 10" id="KW-0406">Ion transport</keyword>
<dbReference type="Proteomes" id="UP000019184">
    <property type="component" value="Unassembled WGS sequence"/>
</dbReference>
<dbReference type="PANTHER" id="PTHR38662:SF1">
    <property type="entry name" value="COBALT TRANSPORT PROTEIN CBIN"/>
    <property type="match status" value="1"/>
</dbReference>
<dbReference type="NCBIfam" id="NF002780">
    <property type="entry name" value="PRK02898.1"/>
    <property type="match status" value="1"/>
</dbReference>
<dbReference type="GO" id="GO:0005886">
    <property type="term" value="C:plasma membrane"/>
    <property type="evidence" value="ECO:0007669"/>
    <property type="project" value="UniProtKB-SubCell"/>
</dbReference>
<dbReference type="Pfam" id="PF02553">
    <property type="entry name" value="CbiN"/>
    <property type="match status" value="1"/>
</dbReference>
<dbReference type="NCBIfam" id="TIGR01165">
    <property type="entry name" value="cbiN"/>
    <property type="match status" value="1"/>
</dbReference>
<evidence type="ECO:0000256" key="2">
    <source>
        <dbReference type="ARBA" id="ARBA00022448"/>
    </source>
</evidence>
<keyword evidence="8 10" id="KW-0472">Membrane</keyword>
<evidence type="ECO:0000313" key="11">
    <source>
        <dbReference type="EMBL" id="CDH43566.1"/>
    </source>
</evidence>
<comment type="subunit">
    <text evidence="10">Forms an energy-coupling factor (ECF) transporter complex composed of an ATP-binding protein (A component, CbiO), a transmembrane protein (T component, CbiQ) and 2 possible substrate-capture proteins (S components, CbiM and CbiN) of unknown stoichimetry.</text>
</comment>
<dbReference type="RefSeq" id="WP_034430620.1">
    <property type="nucleotide sequence ID" value="NZ_CBTK010000028.1"/>
</dbReference>
<accession>A0A7U7J209</accession>
<keyword evidence="6 10" id="KW-1133">Transmembrane helix</keyword>
<keyword evidence="12" id="KW-1185">Reference proteome</keyword>
<feature type="transmembrane region" description="Helical" evidence="10">
    <location>
        <begin position="64"/>
        <end position="85"/>
    </location>
</feature>
<keyword evidence="1 10" id="KW-0171">Cobalt transport</keyword>